<dbReference type="Proteomes" id="UP000255295">
    <property type="component" value="Unassembled WGS sequence"/>
</dbReference>
<evidence type="ECO:0000313" key="9">
    <source>
        <dbReference type="Proteomes" id="UP000238825"/>
    </source>
</evidence>
<dbReference type="EC" id="1.5.1.-" evidence="7"/>
<dbReference type="EMBL" id="PGLV01000001">
    <property type="protein sequence ID" value="POZ58241.1"/>
    <property type="molecule type" value="Genomic_DNA"/>
</dbReference>
<name>A0A2S5D5D5_LYSSH</name>
<evidence type="ECO:0000259" key="4">
    <source>
        <dbReference type="Pfam" id="PF03358"/>
    </source>
</evidence>
<gene>
    <name evidence="7" type="primary">azr_1</name>
    <name evidence="5" type="ORF">LS41612_20630</name>
    <name evidence="6" type="ORF">LYSIN_03025</name>
    <name evidence="7" type="ORF">NCTC10338_00541</name>
</gene>
<keyword evidence="8" id="KW-1185">Reference proteome</keyword>
<dbReference type="AlphaFoldDB" id="A0A2S5D5D5"/>
<dbReference type="Pfam" id="PF03358">
    <property type="entry name" value="FMN_red"/>
    <property type="match status" value="1"/>
</dbReference>
<dbReference type="EMBL" id="CP019980">
    <property type="protein sequence ID" value="AVK98552.1"/>
    <property type="molecule type" value="Genomic_DNA"/>
</dbReference>
<dbReference type="Proteomes" id="UP000238825">
    <property type="component" value="Chromosome"/>
</dbReference>
<evidence type="ECO:0000313" key="6">
    <source>
        <dbReference type="EMBL" id="POZ58241.1"/>
    </source>
</evidence>
<dbReference type="Gene3D" id="3.40.50.360">
    <property type="match status" value="1"/>
</dbReference>
<reference evidence="5 9" key="1">
    <citation type="submission" date="2017-03" db="EMBL/GenBank/DDBJ databases">
        <title>The whole genome sequencing and assembly of Lysinibacillus sphaericus DSM 28T strain.</title>
        <authorList>
            <person name="Lee Y.-J."/>
            <person name="Yi H."/>
            <person name="Bahn Y.-S."/>
            <person name="Kim J.F."/>
            <person name="Lee D.-W."/>
        </authorList>
    </citation>
    <scope>NUCLEOTIDE SEQUENCE [LARGE SCALE GENOMIC DNA]</scope>
    <source>
        <strain evidence="5 9">DSM 28</strain>
    </source>
</reference>
<keyword evidence="2" id="KW-0288">FMN</keyword>
<evidence type="ECO:0000256" key="2">
    <source>
        <dbReference type="ARBA" id="ARBA00022643"/>
    </source>
</evidence>
<evidence type="ECO:0000313" key="5">
    <source>
        <dbReference type="EMBL" id="AVK98552.1"/>
    </source>
</evidence>
<dbReference type="InterPro" id="IPR005025">
    <property type="entry name" value="FMN_Rdtase-like_dom"/>
</dbReference>
<dbReference type="EC" id="1.7.-.-" evidence="7"/>
<dbReference type="Proteomes" id="UP000237319">
    <property type="component" value="Unassembled WGS sequence"/>
</dbReference>
<protein>
    <submittedName>
        <fullName evidence="6">NAD(P)H-dependent FAD/FMN reductase</fullName>
        <ecNumber evidence="6">1.5.1.45</ecNumber>
    </submittedName>
    <submittedName>
        <fullName evidence="7">NADH-dependent FMN reductase</fullName>
        <ecNumber evidence="7">1.5.1.-</ecNumber>
        <ecNumber evidence="7">1.7.-.-</ecNumber>
    </submittedName>
    <submittedName>
        <fullName evidence="5">NADPH-dependent oxidoreductase</fullName>
    </submittedName>
</protein>
<evidence type="ECO:0000313" key="8">
    <source>
        <dbReference type="Proteomes" id="UP000237319"/>
    </source>
</evidence>
<dbReference type="PANTHER" id="PTHR43408">
    <property type="entry name" value="FMN REDUCTASE (NADPH)"/>
    <property type="match status" value="1"/>
</dbReference>
<reference evidence="6 8" key="2">
    <citation type="submission" date="2017-11" db="EMBL/GenBank/DDBJ databases">
        <title>Genome sequence of Lysinibacillus sphaericus, a lignin-degrading bacteria isolated from municipal solid waste soil.</title>
        <authorList>
            <person name="Persinoti G.F."/>
            <person name="Paixao D.A."/>
            <person name="Bugg T.D."/>
            <person name="Squina F.M."/>
        </authorList>
    </citation>
    <scope>NUCLEOTIDE SEQUENCE [LARGE SCALE GENOMIC DNA]</scope>
    <source>
        <strain evidence="6 8">A1</strain>
    </source>
</reference>
<organism evidence="6 8">
    <name type="scientific">Lysinibacillus sphaericus</name>
    <name type="common">Bacillus sphaericus</name>
    <dbReference type="NCBI Taxonomy" id="1421"/>
    <lineage>
        <taxon>Bacteria</taxon>
        <taxon>Bacillati</taxon>
        <taxon>Bacillota</taxon>
        <taxon>Bacilli</taxon>
        <taxon>Bacillales</taxon>
        <taxon>Bacillaceae</taxon>
        <taxon>Lysinibacillus</taxon>
    </lineage>
</organism>
<evidence type="ECO:0000313" key="10">
    <source>
        <dbReference type="Proteomes" id="UP000255295"/>
    </source>
</evidence>
<dbReference type="InterPro" id="IPR029039">
    <property type="entry name" value="Flavoprotein-like_sf"/>
</dbReference>
<dbReference type="EC" id="1.5.1.45" evidence="6"/>
<reference evidence="7 10" key="3">
    <citation type="submission" date="2018-06" db="EMBL/GenBank/DDBJ databases">
        <authorList>
            <consortium name="Pathogen Informatics"/>
            <person name="Doyle S."/>
        </authorList>
    </citation>
    <scope>NUCLEOTIDE SEQUENCE [LARGE SCALE GENOMIC DNA]</scope>
    <source>
        <strain evidence="7 10">NCTC10338</strain>
    </source>
</reference>
<keyword evidence="3 6" id="KW-0560">Oxidoreductase</keyword>
<dbReference type="RefSeq" id="WP_024362785.1">
    <property type="nucleotide sequence ID" value="NZ_BJNS01000026.1"/>
</dbReference>
<dbReference type="EMBL" id="UFSZ01000001">
    <property type="protein sequence ID" value="SUV15475.1"/>
    <property type="molecule type" value="Genomic_DNA"/>
</dbReference>
<evidence type="ECO:0000256" key="3">
    <source>
        <dbReference type="ARBA" id="ARBA00023002"/>
    </source>
</evidence>
<keyword evidence="1" id="KW-0285">Flavoprotein</keyword>
<evidence type="ECO:0000256" key="1">
    <source>
        <dbReference type="ARBA" id="ARBA00022630"/>
    </source>
</evidence>
<accession>A0A2S5D5D5</accession>
<dbReference type="GO" id="GO:0016491">
    <property type="term" value="F:oxidoreductase activity"/>
    <property type="evidence" value="ECO:0007669"/>
    <property type="project" value="UniProtKB-KW"/>
</dbReference>
<dbReference type="InterPro" id="IPR051814">
    <property type="entry name" value="NAD(P)H-dep_FMN_reductase"/>
</dbReference>
<sequence length="184" mass="21353">MKILLVDGTMFGRKTGAILEQVEHYIKEFDASFDLEIMHFSEYKHQIVDGSPLNDDMKKMIQKFEEADAYIIATPIFQASIPGVLKNAFDFLHPKTMRYKPVSIVANGGTYQHHLVVENQLKPILDYFRALVTPNYVYTHTSHFDADNKIVDEDVHNRLREMARVFVQYCEMSKSLPKETIDQH</sequence>
<dbReference type="GeneID" id="48278617"/>
<dbReference type="PANTHER" id="PTHR43408:SF2">
    <property type="entry name" value="FMN REDUCTASE (NADPH)"/>
    <property type="match status" value="1"/>
</dbReference>
<feature type="domain" description="NADPH-dependent FMN reductase-like" evidence="4">
    <location>
        <begin position="1"/>
        <end position="141"/>
    </location>
</feature>
<evidence type="ECO:0000313" key="7">
    <source>
        <dbReference type="EMBL" id="SUV15475.1"/>
    </source>
</evidence>
<dbReference type="SUPFAM" id="SSF52218">
    <property type="entry name" value="Flavoproteins"/>
    <property type="match status" value="1"/>
</dbReference>
<proteinExistence type="predicted"/>